<keyword evidence="1" id="KW-0472">Membrane</keyword>
<gene>
    <name evidence="2" type="ORF">A2685_01625</name>
</gene>
<keyword evidence="1" id="KW-0812">Transmembrane</keyword>
<dbReference type="Proteomes" id="UP000178446">
    <property type="component" value="Unassembled WGS sequence"/>
</dbReference>
<keyword evidence="1" id="KW-1133">Transmembrane helix</keyword>
<organism evidence="2 3">
    <name type="scientific">Candidatus Woesebacteria bacterium RIFCSPHIGHO2_01_FULL_37_10</name>
    <dbReference type="NCBI Taxonomy" id="1802489"/>
    <lineage>
        <taxon>Bacteria</taxon>
        <taxon>Candidatus Woeseibacteriota</taxon>
    </lineage>
</organism>
<feature type="transmembrane region" description="Helical" evidence="1">
    <location>
        <begin position="30"/>
        <end position="46"/>
    </location>
</feature>
<feature type="transmembrane region" description="Helical" evidence="1">
    <location>
        <begin position="53"/>
        <end position="74"/>
    </location>
</feature>
<sequence>MKKETSIIIFYVFYFIWLFAITYLSPNPKFINYFSLIVVFFYFIFLKEEWDIVWFMLGSLVAVIGAFQLSIFKFSFNWDYLAKIPLWYPLVWGTTVLALRKFFVIISK</sequence>
<dbReference type="AlphaFoldDB" id="A0A1F7XVP9"/>
<feature type="transmembrane region" description="Helical" evidence="1">
    <location>
        <begin position="7"/>
        <end position="24"/>
    </location>
</feature>
<reference evidence="2 3" key="1">
    <citation type="journal article" date="2016" name="Nat. Commun.">
        <title>Thousands of microbial genomes shed light on interconnected biogeochemical processes in an aquifer system.</title>
        <authorList>
            <person name="Anantharaman K."/>
            <person name="Brown C.T."/>
            <person name="Hug L.A."/>
            <person name="Sharon I."/>
            <person name="Castelle C.J."/>
            <person name="Probst A.J."/>
            <person name="Thomas B.C."/>
            <person name="Singh A."/>
            <person name="Wilkins M.J."/>
            <person name="Karaoz U."/>
            <person name="Brodie E.L."/>
            <person name="Williams K.H."/>
            <person name="Hubbard S.S."/>
            <person name="Banfield J.F."/>
        </authorList>
    </citation>
    <scope>NUCLEOTIDE SEQUENCE [LARGE SCALE GENOMIC DNA]</scope>
</reference>
<evidence type="ECO:0000256" key="1">
    <source>
        <dbReference type="SAM" id="Phobius"/>
    </source>
</evidence>
<name>A0A1F7XVP9_9BACT</name>
<accession>A0A1F7XVP9</accession>
<protein>
    <submittedName>
        <fullName evidence="2">Uncharacterized protein</fullName>
    </submittedName>
</protein>
<feature type="transmembrane region" description="Helical" evidence="1">
    <location>
        <begin position="86"/>
        <end position="106"/>
    </location>
</feature>
<proteinExistence type="predicted"/>
<dbReference type="EMBL" id="MGGB01000049">
    <property type="protein sequence ID" value="OGM18355.1"/>
    <property type="molecule type" value="Genomic_DNA"/>
</dbReference>
<comment type="caution">
    <text evidence="2">The sequence shown here is derived from an EMBL/GenBank/DDBJ whole genome shotgun (WGS) entry which is preliminary data.</text>
</comment>
<evidence type="ECO:0000313" key="2">
    <source>
        <dbReference type="EMBL" id="OGM18355.1"/>
    </source>
</evidence>
<evidence type="ECO:0000313" key="3">
    <source>
        <dbReference type="Proteomes" id="UP000178446"/>
    </source>
</evidence>